<dbReference type="AlphaFoldDB" id="W3X1E6"/>
<organism evidence="1 2">
    <name type="scientific">Pestalotiopsis fici (strain W106-1 / CGMCC3.15140)</name>
    <dbReference type="NCBI Taxonomy" id="1229662"/>
    <lineage>
        <taxon>Eukaryota</taxon>
        <taxon>Fungi</taxon>
        <taxon>Dikarya</taxon>
        <taxon>Ascomycota</taxon>
        <taxon>Pezizomycotina</taxon>
        <taxon>Sordariomycetes</taxon>
        <taxon>Xylariomycetidae</taxon>
        <taxon>Amphisphaeriales</taxon>
        <taxon>Sporocadaceae</taxon>
        <taxon>Pestalotiopsis</taxon>
    </lineage>
</organism>
<keyword evidence="2" id="KW-1185">Reference proteome</keyword>
<sequence>MTDILSAHGGHDHSLFRDLFQNALMMPHLMDQLLAISALHLSTLAPQLSRKDMRLCQAAQLRDRALEAFQTEIASENNGLYTSLFYTLSGLHSLCDTLSFRDEFSEVLDRFVLFIRSQQECRRQVQQYSNLRDSPFAPLYQTIIAAAVVVAQECGGHDYDELLCRLETTGLNPINVEVCKDAIKRLQWVSDMRRQLHGHTDGAVHLLLAWPALISDSLINLIDQRQPEALIILTHYAAMLRRSGFWIFTSSGAILEQLISRHLGSYWQDWQEDISAIDPVWPGRATS</sequence>
<dbReference type="InterPro" id="IPR053157">
    <property type="entry name" value="Sterol_Uptake_Regulator"/>
</dbReference>
<dbReference type="Proteomes" id="UP000030651">
    <property type="component" value="Unassembled WGS sequence"/>
</dbReference>
<dbReference type="OrthoDB" id="4937900at2759"/>
<accession>W3X1E6</accession>
<dbReference type="HOGENOM" id="CLU_024934_2_1_1"/>
<reference evidence="2" key="1">
    <citation type="journal article" date="2015" name="BMC Genomics">
        <title>Genomic and transcriptomic analysis of the endophytic fungus Pestalotiopsis fici reveals its lifestyle and high potential for synthesis of natural products.</title>
        <authorList>
            <person name="Wang X."/>
            <person name="Zhang X."/>
            <person name="Liu L."/>
            <person name="Xiang M."/>
            <person name="Wang W."/>
            <person name="Sun X."/>
            <person name="Che Y."/>
            <person name="Guo L."/>
            <person name="Liu G."/>
            <person name="Guo L."/>
            <person name="Wang C."/>
            <person name="Yin W.B."/>
            <person name="Stadler M."/>
            <person name="Zhang X."/>
            <person name="Liu X."/>
        </authorList>
    </citation>
    <scope>NUCLEOTIDE SEQUENCE [LARGE SCALE GENOMIC DNA]</scope>
    <source>
        <strain evidence="2">W106-1 / CGMCC3.15140</strain>
    </source>
</reference>
<dbReference type="InParanoid" id="W3X1E6"/>
<evidence type="ECO:0000313" key="1">
    <source>
        <dbReference type="EMBL" id="ETS79829.1"/>
    </source>
</evidence>
<dbReference type="PANTHER" id="PTHR47784:SF4">
    <property type="entry name" value="ZN(II)2CYS6 TRANSCRIPTION FACTOR (EUROFUNG)"/>
    <property type="match status" value="1"/>
</dbReference>
<dbReference type="PANTHER" id="PTHR47784">
    <property type="entry name" value="STEROL UPTAKE CONTROL PROTEIN 2"/>
    <property type="match status" value="1"/>
</dbReference>
<proteinExistence type="predicted"/>
<dbReference type="OMA" id="DWQEDIS"/>
<dbReference type="GeneID" id="19272371"/>
<name>W3X1E6_PESFW</name>
<dbReference type="GO" id="GO:0001228">
    <property type="term" value="F:DNA-binding transcription activator activity, RNA polymerase II-specific"/>
    <property type="evidence" value="ECO:0007669"/>
    <property type="project" value="TreeGrafter"/>
</dbReference>
<dbReference type="RefSeq" id="XP_007834130.1">
    <property type="nucleotide sequence ID" value="XM_007835939.1"/>
</dbReference>
<dbReference type="EMBL" id="KI912113">
    <property type="protein sequence ID" value="ETS79829.1"/>
    <property type="molecule type" value="Genomic_DNA"/>
</dbReference>
<protein>
    <submittedName>
        <fullName evidence="1">Uncharacterized protein</fullName>
    </submittedName>
</protein>
<dbReference type="STRING" id="1229662.W3X1E6"/>
<gene>
    <name evidence="1" type="ORF">PFICI_07358</name>
</gene>
<evidence type="ECO:0000313" key="2">
    <source>
        <dbReference type="Proteomes" id="UP000030651"/>
    </source>
</evidence>
<dbReference type="KEGG" id="pfy:PFICI_07358"/>